<keyword evidence="3" id="KW-1185">Reference proteome</keyword>
<proteinExistence type="predicted"/>
<gene>
    <name evidence="2" type="primary">PBY1</name>
    <name evidence="2" type="ORF">CspeluHIS016_0503530</name>
</gene>
<dbReference type="PROSITE" id="PS51221">
    <property type="entry name" value="TTL"/>
    <property type="match status" value="1"/>
</dbReference>
<dbReference type="GO" id="GO:0000932">
    <property type="term" value="C:P-body"/>
    <property type="evidence" value="ECO:0007669"/>
    <property type="project" value="TreeGrafter"/>
</dbReference>
<dbReference type="Proteomes" id="UP001222932">
    <property type="component" value="Unassembled WGS sequence"/>
</dbReference>
<feature type="compositionally biased region" description="Acidic residues" evidence="1">
    <location>
        <begin position="170"/>
        <end position="188"/>
    </location>
</feature>
<dbReference type="EMBL" id="BTCM01000005">
    <property type="protein sequence ID" value="GMK58321.1"/>
    <property type="molecule type" value="Genomic_DNA"/>
</dbReference>
<dbReference type="InterPro" id="IPR027746">
    <property type="entry name" value="TTL"/>
</dbReference>
<comment type="caution">
    <text evidence="2">The sequence shown here is derived from an EMBL/GenBank/DDBJ whole genome shotgun (WGS) entry which is preliminary data.</text>
</comment>
<dbReference type="AlphaFoldDB" id="A0AAD3TXF4"/>
<dbReference type="PANTHER" id="PTHR47551">
    <property type="entry name" value="TUBULIN--TYROSINE LIGASE PBY1-RELATED"/>
    <property type="match status" value="1"/>
</dbReference>
<name>A0AAD3TXF4_9TREE</name>
<dbReference type="PANTHER" id="PTHR47551:SF1">
    <property type="entry name" value="TUBULIN--TYROSINE LIGASE PBY1-RELATED"/>
    <property type="match status" value="1"/>
</dbReference>
<reference evidence="2" key="1">
    <citation type="journal article" date="2023" name="BMC Genomics">
        <title>Chromosome-level genome assemblies of Cutaneotrichosporon spp. (Trichosporonales, Basidiomycota) reveal imbalanced evolution between nucleotide sequences and chromosome synteny.</title>
        <authorList>
            <person name="Kobayashi Y."/>
            <person name="Kayamori A."/>
            <person name="Aoki K."/>
            <person name="Shiwa Y."/>
            <person name="Matsutani M."/>
            <person name="Fujita N."/>
            <person name="Sugita T."/>
            <person name="Iwasaki W."/>
            <person name="Tanaka N."/>
            <person name="Takashima M."/>
        </authorList>
    </citation>
    <scope>NUCLEOTIDE SEQUENCE</scope>
    <source>
        <strain evidence="2">HIS016</strain>
    </source>
</reference>
<sequence length="472" mass="52699">MATGDNADARELLERALVAVLPALEMSSEAPEGDPPRLQWADYDLLAFDVPRHDPAYLVSSYVYRKALIRKHQLHTTVDEYRAKCRHRGVDTPLDKGMPKGWVLDIQFADELDELLMDDLYELDEALRENERRSVEEREWFILKPGFAERGQGIRMFSTEDELRAIFDEFEPPSDDEDEDEEDNEEAGGSEAGGSDQDELVRRTADVDLDDGGTAVLTSHMRHFVIQEYVPRPVLFDLHEGDGAQLGQKFHLRAYVLVTGAYTVHMAHTMLALFSDAPYTPPRTVEGELDLRPHLTNTCLQTNYGEPVQDDLVRLFWDLEGRTALARSSSGYDAIGVVDTPWLEATFAKAGSVVAEAVKAGAECGSFNLQLMENAFEIFGVDLLLSYPDAADTTSLAVPDVTLLEFNASPDFMQTGDVLRPKLLEMFKGVVRISIAPFFGTETVGENNEAEMEVGEDRWGWRLVGKGAVRAS</sequence>
<dbReference type="InterPro" id="IPR004344">
    <property type="entry name" value="TTL/TTLL_fam"/>
</dbReference>
<dbReference type="FunFam" id="3.30.470.20:FF:000133">
    <property type="entry name" value="Probable tubulin--tyrosine ligase C12B10.04"/>
    <property type="match status" value="1"/>
</dbReference>
<protein>
    <recommendedName>
        <fullName evidence="4">Tubulin-tyrosine ligase</fullName>
    </recommendedName>
</protein>
<evidence type="ECO:0000313" key="3">
    <source>
        <dbReference type="Proteomes" id="UP001222932"/>
    </source>
</evidence>
<evidence type="ECO:0000313" key="2">
    <source>
        <dbReference type="EMBL" id="GMK58321.1"/>
    </source>
</evidence>
<feature type="region of interest" description="Disordered" evidence="1">
    <location>
        <begin position="170"/>
        <end position="200"/>
    </location>
</feature>
<reference evidence="2" key="2">
    <citation type="submission" date="2023-06" db="EMBL/GenBank/DDBJ databases">
        <authorList>
            <person name="Kobayashi Y."/>
            <person name="Kayamori A."/>
            <person name="Aoki K."/>
            <person name="Shiwa Y."/>
            <person name="Fujita N."/>
            <person name="Sugita T."/>
            <person name="Iwasaki W."/>
            <person name="Tanaka N."/>
            <person name="Takashima M."/>
        </authorList>
    </citation>
    <scope>NUCLEOTIDE SEQUENCE</scope>
    <source>
        <strain evidence="2">HIS016</strain>
    </source>
</reference>
<accession>A0AAD3TXF4</accession>
<evidence type="ECO:0000256" key="1">
    <source>
        <dbReference type="SAM" id="MobiDB-lite"/>
    </source>
</evidence>
<organism evidence="2 3">
    <name type="scientific">Cutaneotrichosporon spelunceum</name>
    <dbReference type="NCBI Taxonomy" id="1672016"/>
    <lineage>
        <taxon>Eukaryota</taxon>
        <taxon>Fungi</taxon>
        <taxon>Dikarya</taxon>
        <taxon>Basidiomycota</taxon>
        <taxon>Agaricomycotina</taxon>
        <taxon>Tremellomycetes</taxon>
        <taxon>Trichosporonales</taxon>
        <taxon>Trichosporonaceae</taxon>
        <taxon>Cutaneotrichosporon</taxon>
    </lineage>
</organism>
<dbReference type="Gene3D" id="3.30.470.20">
    <property type="entry name" value="ATP-grasp fold, B domain"/>
    <property type="match status" value="1"/>
</dbReference>
<dbReference type="Pfam" id="PF03133">
    <property type="entry name" value="TTL"/>
    <property type="match status" value="1"/>
</dbReference>
<evidence type="ECO:0008006" key="4">
    <source>
        <dbReference type="Google" id="ProtNLM"/>
    </source>
</evidence>